<comment type="caution">
    <text evidence="1">The sequence shown here is derived from an EMBL/GenBank/DDBJ whole genome shotgun (WGS) entry which is preliminary data.</text>
</comment>
<evidence type="ECO:0000313" key="2">
    <source>
        <dbReference type="Proteomes" id="UP000499080"/>
    </source>
</evidence>
<organism evidence="1 2">
    <name type="scientific">Araneus ventricosus</name>
    <name type="common">Orbweaver spider</name>
    <name type="synonym">Epeira ventricosa</name>
    <dbReference type="NCBI Taxonomy" id="182803"/>
    <lineage>
        <taxon>Eukaryota</taxon>
        <taxon>Metazoa</taxon>
        <taxon>Ecdysozoa</taxon>
        <taxon>Arthropoda</taxon>
        <taxon>Chelicerata</taxon>
        <taxon>Arachnida</taxon>
        <taxon>Araneae</taxon>
        <taxon>Araneomorphae</taxon>
        <taxon>Entelegynae</taxon>
        <taxon>Araneoidea</taxon>
        <taxon>Araneidae</taxon>
        <taxon>Araneus</taxon>
    </lineage>
</organism>
<name>A0A4Y2Q3N0_ARAVE</name>
<dbReference type="AlphaFoldDB" id="A0A4Y2Q3N0"/>
<gene>
    <name evidence="1" type="ORF">AVEN_25738_1</name>
</gene>
<evidence type="ECO:0000313" key="1">
    <source>
        <dbReference type="EMBL" id="GBN58149.1"/>
    </source>
</evidence>
<proteinExistence type="predicted"/>
<protein>
    <submittedName>
        <fullName evidence="1">Uncharacterized protein</fullName>
    </submittedName>
</protein>
<reference evidence="1 2" key="1">
    <citation type="journal article" date="2019" name="Sci. Rep.">
        <title>Orb-weaving spider Araneus ventricosus genome elucidates the spidroin gene catalogue.</title>
        <authorList>
            <person name="Kono N."/>
            <person name="Nakamura H."/>
            <person name="Ohtoshi R."/>
            <person name="Moran D.A.P."/>
            <person name="Shinohara A."/>
            <person name="Yoshida Y."/>
            <person name="Fujiwara M."/>
            <person name="Mori M."/>
            <person name="Tomita M."/>
            <person name="Arakawa K."/>
        </authorList>
    </citation>
    <scope>NUCLEOTIDE SEQUENCE [LARGE SCALE GENOMIC DNA]</scope>
</reference>
<accession>A0A4Y2Q3N0</accession>
<sequence>MFEYLQIGRKQQRGGQNVIGRLPVVRYTGYWEVLLRIYYCTKSRAIRFLMIFDCNGLKITLHFYKHGDVDFFKVTNNGMMLNDAAQFSISETSSCACCSAMILAALESGGQIYGCSIKFHFITHYSEKTGPHCTYRY</sequence>
<dbReference type="Proteomes" id="UP000499080">
    <property type="component" value="Unassembled WGS sequence"/>
</dbReference>
<keyword evidence="2" id="KW-1185">Reference proteome</keyword>
<dbReference type="EMBL" id="BGPR01012878">
    <property type="protein sequence ID" value="GBN58149.1"/>
    <property type="molecule type" value="Genomic_DNA"/>
</dbReference>